<feature type="domain" description="SIS" evidence="2">
    <location>
        <begin position="197"/>
        <end position="338"/>
    </location>
</feature>
<dbReference type="Gene3D" id="3.40.50.10490">
    <property type="entry name" value="Glucose-6-phosphate isomerase like protein, domain 1"/>
    <property type="match status" value="2"/>
</dbReference>
<feature type="domain" description="SIS" evidence="2">
    <location>
        <begin position="33"/>
        <end position="177"/>
    </location>
</feature>
<dbReference type="Pfam" id="PF01380">
    <property type="entry name" value="SIS"/>
    <property type="match status" value="2"/>
</dbReference>
<dbReference type="GO" id="GO:0097367">
    <property type="term" value="F:carbohydrate derivative binding"/>
    <property type="evidence" value="ECO:0007669"/>
    <property type="project" value="InterPro"/>
</dbReference>
<gene>
    <name evidence="3" type="ORF">JIR001_23370</name>
</gene>
<organism evidence="3 4">
    <name type="scientific">Polycladomyces abyssicola</name>
    <dbReference type="NCBI Taxonomy" id="1125966"/>
    <lineage>
        <taxon>Bacteria</taxon>
        <taxon>Bacillati</taxon>
        <taxon>Bacillota</taxon>
        <taxon>Bacilli</taxon>
        <taxon>Bacillales</taxon>
        <taxon>Thermoactinomycetaceae</taxon>
        <taxon>Polycladomyces</taxon>
    </lineage>
</organism>
<proteinExistence type="predicted"/>
<protein>
    <submittedName>
        <fullName evidence="3">Glutamine--fructose-6-phosphate aminotransferase</fullName>
    </submittedName>
</protein>
<keyword evidence="4" id="KW-1185">Reference proteome</keyword>
<dbReference type="GO" id="GO:1901135">
    <property type="term" value="P:carbohydrate derivative metabolic process"/>
    <property type="evidence" value="ECO:0007669"/>
    <property type="project" value="InterPro"/>
</dbReference>
<reference evidence="3" key="2">
    <citation type="journal article" date="2021" name="Microbiol. Resour. Announc.">
        <title>Complete Genome Sequence of Polycladomyces abyssicola JIR-001T, Isolated from Hemipelagic Sediment in Deep Seawater.</title>
        <authorList>
            <person name="Tsubouchi T."/>
            <person name="Kaneko Y."/>
        </authorList>
    </citation>
    <scope>NUCLEOTIDE SEQUENCE</scope>
    <source>
        <strain evidence="3">JIR-001</strain>
    </source>
</reference>
<dbReference type="InterPro" id="IPR001347">
    <property type="entry name" value="SIS_dom"/>
</dbReference>
<evidence type="ECO:0000259" key="2">
    <source>
        <dbReference type="PROSITE" id="PS51464"/>
    </source>
</evidence>
<keyword evidence="1" id="KW-0677">Repeat</keyword>
<sequence>MLLPGQVTMKEMAEQAQAWRTVWEARDSSQAVWRKLLSAGRIEELVFTGCGSSFYLASSAAAAFSKWTTYPVKSVPASEWLLYPDQHASGKRTLLVIISRSGTTTECLWAAEAAEKMPGLRTLAVTCHPDSTLAQRCDDTLAIPAGREESVVMTKSFTSMLYLLLVSAALLGENRHAQAELAGLPDCAADWSQLAAEGKALAGEDYRTVVCLGAGPLYGIAQEAALKVKEMAAQPSEVYHPLEYRHGPKSIVNDQTLIVLFASDRGREYEPRLMRELKQMGGRVWVIGGSAELFADMDRHTPLKETAGDWIRGLIGLLPVQQFGVHYAIRRGYDPDRPRHLSQVVEL</sequence>
<dbReference type="InterPro" id="IPR035490">
    <property type="entry name" value="GlmS/FrlB_SIS"/>
</dbReference>
<keyword evidence="3" id="KW-0032">Aminotransferase</keyword>
<dbReference type="CDD" id="cd05008">
    <property type="entry name" value="SIS_GlmS_GlmD_1"/>
    <property type="match status" value="1"/>
</dbReference>
<dbReference type="Proteomes" id="UP000677436">
    <property type="component" value="Chromosome"/>
</dbReference>
<evidence type="ECO:0000256" key="1">
    <source>
        <dbReference type="ARBA" id="ARBA00022737"/>
    </source>
</evidence>
<evidence type="ECO:0000313" key="4">
    <source>
        <dbReference type="Proteomes" id="UP000677436"/>
    </source>
</evidence>
<dbReference type="AlphaFoldDB" id="A0A8D5UHZ4"/>
<reference evidence="3" key="1">
    <citation type="journal article" date="2013" name="Int. J. Syst. Evol. Microbiol.">
        <title>Polycladomyces abyssicola gen. nov., sp. nov., a thermophilic filamentous bacterium isolated from hemipelagic sediment.</title>
        <authorList>
            <person name="Tsubouchi T."/>
            <person name="Shimane Y."/>
            <person name="Mori K."/>
            <person name="Usui K."/>
            <person name="Hiraki T."/>
            <person name="Tame A."/>
            <person name="Uematsu K."/>
            <person name="Maruyama T."/>
            <person name="Hatada Y."/>
        </authorList>
    </citation>
    <scope>NUCLEOTIDE SEQUENCE</scope>
    <source>
        <strain evidence="3">JIR-001</strain>
    </source>
</reference>
<evidence type="ECO:0000313" key="3">
    <source>
        <dbReference type="EMBL" id="BCU82554.1"/>
    </source>
</evidence>
<dbReference type="InterPro" id="IPR035466">
    <property type="entry name" value="GlmS/AgaS_SIS"/>
</dbReference>
<dbReference type="GO" id="GO:0008483">
    <property type="term" value="F:transaminase activity"/>
    <property type="evidence" value="ECO:0007669"/>
    <property type="project" value="UniProtKB-KW"/>
</dbReference>
<dbReference type="SUPFAM" id="SSF53697">
    <property type="entry name" value="SIS domain"/>
    <property type="match status" value="1"/>
</dbReference>
<dbReference type="KEGG" id="pabs:JIR001_23370"/>
<dbReference type="PANTHER" id="PTHR10937">
    <property type="entry name" value="GLUCOSAMINE--FRUCTOSE-6-PHOSPHATE AMINOTRANSFERASE, ISOMERIZING"/>
    <property type="match status" value="1"/>
</dbReference>
<dbReference type="PANTHER" id="PTHR10937:SF4">
    <property type="entry name" value="GLUCOSAMINE-6-PHOSPHATE DEAMINASE"/>
    <property type="match status" value="1"/>
</dbReference>
<keyword evidence="3" id="KW-0808">Transferase</keyword>
<dbReference type="CDD" id="cd05009">
    <property type="entry name" value="SIS_GlmS_GlmD_2"/>
    <property type="match status" value="1"/>
</dbReference>
<dbReference type="InterPro" id="IPR046348">
    <property type="entry name" value="SIS_dom_sf"/>
</dbReference>
<dbReference type="PROSITE" id="PS51464">
    <property type="entry name" value="SIS"/>
    <property type="match status" value="2"/>
</dbReference>
<accession>A0A8D5UHZ4</accession>
<name>A0A8D5UHZ4_9BACL</name>
<dbReference type="EMBL" id="AP024601">
    <property type="protein sequence ID" value="BCU82554.1"/>
    <property type="molecule type" value="Genomic_DNA"/>
</dbReference>